<keyword evidence="2 4" id="KW-0560">Oxidoreductase</keyword>
<dbReference type="Pfam" id="PF00389">
    <property type="entry name" value="2-Hacid_dh"/>
    <property type="match status" value="1"/>
</dbReference>
<dbReference type="RefSeq" id="WP_184790950.1">
    <property type="nucleotide sequence ID" value="NZ_BONT01000047.1"/>
</dbReference>
<evidence type="ECO:0000256" key="4">
    <source>
        <dbReference type="RuleBase" id="RU003719"/>
    </source>
</evidence>
<dbReference type="InterPro" id="IPR006140">
    <property type="entry name" value="D-isomer_DH_NAD-bd"/>
</dbReference>
<dbReference type="InterPro" id="IPR029752">
    <property type="entry name" value="D-isomer_DH_CS1"/>
</dbReference>
<feature type="domain" description="D-isomer specific 2-hydroxyacid dehydrogenase catalytic" evidence="5">
    <location>
        <begin position="56"/>
        <end position="334"/>
    </location>
</feature>
<protein>
    <submittedName>
        <fullName evidence="7">D-3-phosphoglycerate dehydrogenase</fullName>
        <ecNumber evidence="7">1.1.1.95</ecNumber>
    </submittedName>
</protein>
<feature type="domain" description="D-isomer specific 2-hydroxyacid dehydrogenase NAD-binding" evidence="6">
    <location>
        <begin position="130"/>
        <end position="304"/>
    </location>
</feature>
<reference evidence="7 8" key="1">
    <citation type="submission" date="2020-08" db="EMBL/GenBank/DDBJ databases">
        <title>Genomic Encyclopedia of Type Strains, Phase IV (KMG-IV): sequencing the most valuable type-strain genomes for metagenomic binning, comparative biology and taxonomic classification.</title>
        <authorList>
            <person name="Goeker M."/>
        </authorList>
    </citation>
    <scope>NUCLEOTIDE SEQUENCE [LARGE SCALE GENOMIC DNA]</scope>
    <source>
        <strain evidence="7 8">YIM 65646</strain>
    </source>
</reference>
<organism evidence="7 8">
    <name type="scientific">Phytomonospora endophytica</name>
    <dbReference type="NCBI Taxonomy" id="714109"/>
    <lineage>
        <taxon>Bacteria</taxon>
        <taxon>Bacillati</taxon>
        <taxon>Actinomycetota</taxon>
        <taxon>Actinomycetes</taxon>
        <taxon>Micromonosporales</taxon>
        <taxon>Micromonosporaceae</taxon>
        <taxon>Phytomonospora</taxon>
    </lineage>
</organism>
<dbReference type="Pfam" id="PF02826">
    <property type="entry name" value="2-Hacid_dh_C"/>
    <property type="match status" value="1"/>
</dbReference>
<dbReference type="AlphaFoldDB" id="A0A841FTN6"/>
<keyword evidence="8" id="KW-1185">Reference proteome</keyword>
<name>A0A841FTN6_9ACTN</name>
<comment type="caution">
    <text evidence="7">The sequence shown here is derived from an EMBL/GenBank/DDBJ whole genome shotgun (WGS) entry which is preliminary data.</text>
</comment>
<evidence type="ECO:0000256" key="2">
    <source>
        <dbReference type="ARBA" id="ARBA00023002"/>
    </source>
</evidence>
<dbReference type="PANTHER" id="PTHR43761">
    <property type="entry name" value="D-ISOMER SPECIFIC 2-HYDROXYACID DEHYDROGENASE FAMILY PROTEIN (AFU_ORTHOLOGUE AFUA_1G13630)"/>
    <property type="match status" value="1"/>
</dbReference>
<comment type="similarity">
    <text evidence="1 4">Belongs to the D-isomer specific 2-hydroxyacid dehydrogenase family.</text>
</comment>
<dbReference type="InterPro" id="IPR050418">
    <property type="entry name" value="D-iso_2-hydroxyacid_DH_PdxB"/>
</dbReference>
<evidence type="ECO:0000256" key="1">
    <source>
        <dbReference type="ARBA" id="ARBA00005854"/>
    </source>
</evidence>
<dbReference type="PROSITE" id="PS00671">
    <property type="entry name" value="D_2_HYDROXYACID_DH_3"/>
    <property type="match status" value="1"/>
</dbReference>
<evidence type="ECO:0000313" key="8">
    <source>
        <dbReference type="Proteomes" id="UP000548476"/>
    </source>
</evidence>
<dbReference type="GO" id="GO:0051287">
    <property type="term" value="F:NAD binding"/>
    <property type="evidence" value="ECO:0007669"/>
    <property type="project" value="InterPro"/>
</dbReference>
<keyword evidence="3" id="KW-0520">NAD</keyword>
<dbReference type="GO" id="GO:0004617">
    <property type="term" value="F:phosphoglycerate dehydrogenase activity"/>
    <property type="evidence" value="ECO:0007669"/>
    <property type="project" value="UniProtKB-EC"/>
</dbReference>
<evidence type="ECO:0000259" key="5">
    <source>
        <dbReference type="Pfam" id="PF00389"/>
    </source>
</evidence>
<dbReference type="PANTHER" id="PTHR43761:SF1">
    <property type="entry name" value="D-ISOMER SPECIFIC 2-HYDROXYACID DEHYDROGENASE CATALYTIC DOMAIN-CONTAINING PROTEIN-RELATED"/>
    <property type="match status" value="1"/>
</dbReference>
<dbReference type="EMBL" id="JACHGT010000015">
    <property type="protein sequence ID" value="MBB6038153.1"/>
    <property type="molecule type" value="Genomic_DNA"/>
</dbReference>
<evidence type="ECO:0000259" key="6">
    <source>
        <dbReference type="Pfam" id="PF02826"/>
    </source>
</evidence>
<dbReference type="InterPro" id="IPR036291">
    <property type="entry name" value="NAD(P)-bd_dom_sf"/>
</dbReference>
<dbReference type="Proteomes" id="UP000548476">
    <property type="component" value="Unassembled WGS sequence"/>
</dbReference>
<gene>
    <name evidence="7" type="ORF">HNR73_006033</name>
</gene>
<dbReference type="InterPro" id="IPR006139">
    <property type="entry name" value="D-isomer_2_OHA_DH_cat_dom"/>
</dbReference>
<dbReference type="PROSITE" id="PS00065">
    <property type="entry name" value="D_2_HYDROXYACID_DH_1"/>
    <property type="match status" value="1"/>
</dbReference>
<dbReference type="SUPFAM" id="SSF51735">
    <property type="entry name" value="NAD(P)-binding Rossmann-fold domains"/>
    <property type="match status" value="1"/>
</dbReference>
<sequence length="336" mass="34689">MTDHVILAAGDDFVRPGLFTDALRAEPGVDREIRELLLPWPGVPWSSAGGVREASGDEETLVAALSDVDIAVTHLAGFTERVFAAASSLRLVVVSRGGPVNVDLTAAARHGVAVCYAPGRNAVATAEYAIGLILATVRGIARSHASLAGGTWSGDYFRYDAAGMEIEGTTVGVVGHGAIGSRVARILTAFGAEVLVHDPHADPSTVDSVPLGELLGRSRIVTLHARATAETEGMIGAKELASMPRGSVLVNCARGSLVDQDALCDALDAGHLSGAGLDVYPEEPVLPGSRLLRTPGLVTTPHIAGCSREVAEKAARICAAEVGRHLRGEALANPAV</sequence>
<dbReference type="EC" id="1.1.1.95" evidence="7"/>
<evidence type="ECO:0000313" key="7">
    <source>
        <dbReference type="EMBL" id="MBB6038153.1"/>
    </source>
</evidence>
<evidence type="ECO:0000256" key="3">
    <source>
        <dbReference type="ARBA" id="ARBA00023027"/>
    </source>
</evidence>
<dbReference type="CDD" id="cd12171">
    <property type="entry name" value="2-Hacid_dh_10"/>
    <property type="match status" value="1"/>
</dbReference>
<proteinExistence type="inferred from homology"/>
<dbReference type="Gene3D" id="3.40.50.720">
    <property type="entry name" value="NAD(P)-binding Rossmann-like Domain"/>
    <property type="match status" value="2"/>
</dbReference>
<dbReference type="InterPro" id="IPR029753">
    <property type="entry name" value="D-isomer_DH_CS"/>
</dbReference>
<accession>A0A841FTN6</accession>
<dbReference type="SUPFAM" id="SSF52283">
    <property type="entry name" value="Formate/glycerate dehydrogenase catalytic domain-like"/>
    <property type="match status" value="1"/>
</dbReference>